<gene>
    <name evidence="2" type="ORF">Pfra01_000928800</name>
</gene>
<evidence type="ECO:0000313" key="2">
    <source>
        <dbReference type="EMBL" id="GMF35280.1"/>
    </source>
</evidence>
<protein>
    <submittedName>
        <fullName evidence="2">Unnamed protein product</fullName>
    </submittedName>
</protein>
<name>A0A9W6XBL9_9STRA</name>
<accession>A0A9W6XBL9</accession>
<organism evidence="2 3">
    <name type="scientific">Phytophthora fragariaefolia</name>
    <dbReference type="NCBI Taxonomy" id="1490495"/>
    <lineage>
        <taxon>Eukaryota</taxon>
        <taxon>Sar</taxon>
        <taxon>Stramenopiles</taxon>
        <taxon>Oomycota</taxon>
        <taxon>Peronosporomycetes</taxon>
        <taxon>Peronosporales</taxon>
        <taxon>Peronosporaceae</taxon>
        <taxon>Phytophthora</taxon>
    </lineage>
</organism>
<feature type="compositionally biased region" description="Polar residues" evidence="1">
    <location>
        <begin position="112"/>
        <end position="139"/>
    </location>
</feature>
<dbReference type="Proteomes" id="UP001165121">
    <property type="component" value="Unassembled WGS sequence"/>
</dbReference>
<dbReference type="EMBL" id="BSXT01000865">
    <property type="protein sequence ID" value="GMF35280.1"/>
    <property type="molecule type" value="Genomic_DNA"/>
</dbReference>
<feature type="region of interest" description="Disordered" evidence="1">
    <location>
        <begin position="94"/>
        <end position="160"/>
    </location>
</feature>
<keyword evidence="3" id="KW-1185">Reference proteome</keyword>
<dbReference type="AlphaFoldDB" id="A0A9W6XBL9"/>
<evidence type="ECO:0000313" key="3">
    <source>
        <dbReference type="Proteomes" id="UP001165121"/>
    </source>
</evidence>
<comment type="caution">
    <text evidence="2">The sequence shown here is derived from an EMBL/GenBank/DDBJ whole genome shotgun (WGS) entry which is preliminary data.</text>
</comment>
<evidence type="ECO:0000256" key="1">
    <source>
        <dbReference type="SAM" id="MobiDB-lite"/>
    </source>
</evidence>
<reference evidence="2" key="1">
    <citation type="submission" date="2023-04" db="EMBL/GenBank/DDBJ databases">
        <title>Phytophthora fragariaefolia NBRC 109709.</title>
        <authorList>
            <person name="Ichikawa N."/>
            <person name="Sato H."/>
            <person name="Tonouchi N."/>
        </authorList>
    </citation>
    <scope>NUCLEOTIDE SEQUENCE</scope>
    <source>
        <strain evidence="2">NBRC 109709</strain>
    </source>
</reference>
<feature type="compositionally biased region" description="Acidic residues" evidence="1">
    <location>
        <begin position="146"/>
        <end position="160"/>
    </location>
</feature>
<proteinExistence type="predicted"/>
<sequence>MLLQIKNITGIAAASDVVQSLHIDTNMSIANREGLSIKEPSGTYLMSGSRLDFGDCYTGIPSSKVILMRNMTEVALHVELTSDRPKEVTFELKLQQNRSRVSRAPRTDELLSPTNSNDGSSLKGSLSPDGTKTPLSFSNIDAYGLDSDEEADENEVGAYA</sequence>